<keyword evidence="2 3" id="KW-0040">ANK repeat</keyword>
<dbReference type="EMBL" id="LS398551">
    <property type="protein sequence ID" value="SPR03547.1"/>
    <property type="molecule type" value="Genomic_DNA"/>
</dbReference>
<dbReference type="Pfam" id="PF12796">
    <property type="entry name" value="Ank_2"/>
    <property type="match status" value="3"/>
</dbReference>
<keyword evidence="5" id="KW-1185">Reference proteome</keyword>
<dbReference type="InterPro" id="IPR002110">
    <property type="entry name" value="Ankyrin_rpt"/>
</dbReference>
<gene>
    <name evidence="4" type="ORF">GILLIAM_00397</name>
</gene>
<evidence type="ECO:0000313" key="5">
    <source>
        <dbReference type="Proteomes" id="UP000244959"/>
    </source>
</evidence>
<proteinExistence type="predicted"/>
<reference evidence="5" key="1">
    <citation type="submission" date="2018-03" db="EMBL/GenBank/DDBJ databases">
        <authorList>
            <person name="Batty M. E."/>
            <person name="Batty M E."/>
        </authorList>
    </citation>
    <scope>NUCLEOTIDE SEQUENCE [LARGE SCALE GENOMIC DNA]</scope>
    <source>
        <strain evidence="5">Gilliam</strain>
    </source>
</reference>
<dbReference type="InterPro" id="IPR036770">
    <property type="entry name" value="Ankyrin_rpt-contain_sf"/>
</dbReference>
<sequence length="314" mass="34522">MSESKAKYALHRAIKDGDIEKVKHLINNDSTLVNSKYKDGITALSVALKYKNLPIAKILLNNGADINAKNNSGHTALHTALHMSIIPDGSNYNGKSIADSIGILTQHETNNHSVNDDINAIIKFLVKNGANTNVKDNVDQTPLHCTANSFINNLDIVQLLLDHDADPNMQNVHGLTPLHLVVDTIQVCCGFFEKYPPYCDDHIALLLKYNADVNIKDNQGNTPLSDAVRSKCIEPVEIMLKHNSTSINKKYDEGETLLHIAVRDESIDVIQLLIDYGADIGAKDDKGMTPVDYADKSGNTDVFTLLTQQSVPWS</sequence>
<evidence type="ECO:0000256" key="1">
    <source>
        <dbReference type="ARBA" id="ARBA00022737"/>
    </source>
</evidence>
<organism evidence="4 5">
    <name type="scientific">Orientia tsutsugamushi str. Gilliam</name>
    <dbReference type="NCBI Taxonomy" id="1359184"/>
    <lineage>
        <taxon>Bacteria</taxon>
        <taxon>Pseudomonadati</taxon>
        <taxon>Pseudomonadota</taxon>
        <taxon>Alphaproteobacteria</taxon>
        <taxon>Rickettsiales</taxon>
        <taxon>Rickettsiaceae</taxon>
        <taxon>Rickettsieae</taxon>
        <taxon>Orientia</taxon>
    </lineage>
</organism>
<evidence type="ECO:0000256" key="3">
    <source>
        <dbReference type="PROSITE-ProRule" id="PRU00023"/>
    </source>
</evidence>
<dbReference type="PROSITE" id="PS50297">
    <property type="entry name" value="ANK_REP_REGION"/>
    <property type="match status" value="2"/>
</dbReference>
<dbReference type="SMART" id="SM00248">
    <property type="entry name" value="ANK"/>
    <property type="match status" value="7"/>
</dbReference>
<dbReference type="Proteomes" id="UP000244959">
    <property type="component" value="Chromosome I"/>
</dbReference>
<dbReference type="PROSITE" id="PS50088">
    <property type="entry name" value="ANK_REPEAT"/>
    <property type="match status" value="3"/>
</dbReference>
<dbReference type="PANTHER" id="PTHR24180:SF45">
    <property type="entry name" value="POLY [ADP-RIBOSE] POLYMERASE TANKYRASE"/>
    <property type="match status" value="1"/>
</dbReference>
<protein>
    <submittedName>
        <fullName evidence="4">Ankyrin</fullName>
    </submittedName>
</protein>
<feature type="repeat" description="ANK" evidence="3">
    <location>
        <begin position="138"/>
        <end position="172"/>
    </location>
</feature>
<dbReference type="PANTHER" id="PTHR24180">
    <property type="entry name" value="CYCLIN-DEPENDENT KINASE INHIBITOR 2C-RELATED"/>
    <property type="match status" value="1"/>
</dbReference>
<name>A0A2U3QRF6_ORITS</name>
<dbReference type="SUPFAM" id="SSF48403">
    <property type="entry name" value="Ankyrin repeat"/>
    <property type="match status" value="1"/>
</dbReference>
<dbReference type="AlphaFoldDB" id="A0A2U3QRF6"/>
<feature type="repeat" description="ANK" evidence="3">
    <location>
        <begin position="253"/>
        <end position="285"/>
    </location>
</feature>
<dbReference type="InterPro" id="IPR051637">
    <property type="entry name" value="Ank_repeat_dom-contain_49"/>
</dbReference>
<evidence type="ECO:0000313" key="4">
    <source>
        <dbReference type="EMBL" id="SPR03547.1"/>
    </source>
</evidence>
<accession>A0A2U3QRF6</accession>
<feature type="repeat" description="ANK" evidence="3">
    <location>
        <begin position="39"/>
        <end position="71"/>
    </location>
</feature>
<dbReference type="Gene3D" id="1.25.40.20">
    <property type="entry name" value="Ankyrin repeat-containing domain"/>
    <property type="match status" value="3"/>
</dbReference>
<dbReference type="RefSeq" id="WP_109234559.1">
    <property type="nucleotide sequence ID" value="NZ_LS398551.1"/>
</dbReference>
<evidence type="ECO:0000256" key="2">
    <source>
        <dbReference type="ARBA" id="ARBA00023043"/>
    </source>
</evidence>
<keyword evidence="1" id="KW-0677">Repeat</keyword>